<protein>
    <submittedName>
        <fullName evidence="1">Uncharacterized protein</fullName>
    </submittedName>
</protein>
<dbReference type="Proteomes" id="UP000186026">
    <property type="component" value="Unassembled WGS sequence"/>
</dbReference>
<gene>
    <name evidence="1" type="ORF">SAMN05421761_104210</name>
</gene>
<reference evidence="2" key="1">
    <citation type="submission" date="2017-01" db="EMBL/GenBank/DDBJ databases">
        <authorList>
            <person name="Varghese N."/>
            <person name="Submissions S."/>
        </authorList>
    </citation>
    <scope>NUCLEOTIDE SEQUENCE [LARGE SCALE GENOMIC DNA]</scope>
    <source>
        <strain evidence="2">DSM 46698</strain>
    </source>
</reference>
<evidence type="ECO:0000313" key="2">
    <source>
        <dbReference type="Proteomes" id="UP000186026"/>
    </source>
</evidence>
<proteinExistence type="predicted"/>
<keyword evidence="2" id="KW-1185">Reference proteome</keyword>
<evidence type="ECO:0000313" key="1">
    <source>
        <dbReference type="EMBL" id="SIS78701.1"/>
    </source>
</evidence>
<organism evidence="1 2">
    <name type="scientific">Belliella pelovolcani</name>
    <dbReference type="NCBI Taxonomy" id="529505"/>
    <lineage>
        <taxon>Bacteria</taxon>
        <taxon>Pseudomonadati</taxon>
        <taxon>Bacteroidota</taxon>
        <taxon>Cytophagia</taxon>
        <taxon>Cytophagales</taxon>
        <taxon>Cyclobacteriaceae</taxon>
        <taxon>Belliella</taxon>
    </lineage>
</organism>
<sequence>MTQDYEPNRNQKIWGLSDGYFSSNETYFIHKDGRADLLYA</sequence>
<accession>A0A1N7LYB6</accession>
<name>A0A1N7LYB6_9BACT</name>
<dbReference type="AlphaFoldDB" id="A0A1N7LYB6"/>
<dbReference type="EMBL" id="FTOP01000004">
    <property type="protein sequence ID" value="SIS78701.1"/>
    <property type="molecule type" value="Genomic_DNA"/>
</dbReference>